<dbReference type="EMBL" id="JAAGNX010000003">
    <property type="protein sequence ID" value="NDV63137.1"/>
    <property type="molecule type" value="Genomic_DNA"/>
</dbReference>
<comment type="caution">
    <text evidence="3">The sequence shown here is derived from an EMBL/GenBank/DDBJ whole genome shotgun (WGS) entry which is preliminary data.</text>
</comment>
<dbReference type="AlphaFoldDB" id="A0A6B2M4X6"/>
<dbReference type="GO" id="GO:0003677">
    <property type="term" value="F:DNA binding"/>
    <property type="evidence" value="ECO:0007669"/>
    <property type="project" value="UniProtKB-KW"/>
</dbReference>
<protein>
    <submittedName>
        <fullName evidence="3">DUF1016 family protein</fullName>
    </submittedName>
</protein>
<keyword evidence="4" id="KW-1185">Reference proteome</keyword>
<dbReference type="GO" id="GO:0004519">
    <property type="term" value="F:endonuclease activity"/>
    <property type="evidence" value="ECO:0007669"/>
    <property type="project" value="InterPro"/>
</dbReference>
<dbReference type="CDD" id="cd22341">
    <property type="entry name" value="NucS-like"/>
    <property type="match status" value="1"/>
</dbReference>
<accession>A0A6B2M4X6</accession>
<evidence type="ECO:0000313" key="4">
    <source>
        <dbReference type="Proteomes" id="UP000478417"/>
    </source>
</evidence>
<proteinExistence type="predicted"/>
<dbReference type="RefSeq" id="WP_163966224.1">
    <property type="nucleotide sequence ID" value="NZ_JAAGNX010000003.1"/>
</dbReference>
<name>A0A6B2M4X6_9BACT</name>
<keyword evidence="1" id="KW-0238">DNA-binding</keyword>
<gene>
    <name evidence="3" type="ORF">G0Q06_11795</name>
</gene>
<reference evidence="3 4" key="1">
    <citation type="submission" date="2020-02" db="EMBL/GenBank/DDBJ databases">
        <title>Albibacoteraceae fam. nov., the first described family within the subdivision 4 Verrucomicrobia.</title>
        <authorList>
            <person name="Xi F."/>
        </authorList>
    </citation>
    <scope>NUCLEOTIDE SEQUENCE [LARGE SCALE GENOMIC DNA]</scope>
    <source>
        <strain evidence="3 4">CK1056</strain>
    </source>
</reference>
<dbReference type="Pfam" id="PF01939">
    <property type="entry name" value="NucS_C"/>
    <property type="match status" value="1"/>
</dbReference>
<sequence length="308" mass="34214">MKNYHRLMLGAKSIYAAECLAGGFVGVNFEIHQDLTGQLPDEWREFNKKFIPVFLEARPEKTKIAAGLACGALWTVAKGMQLGDILLCPDGSGQYHLGQVSGPYEYKENEILPHRRAVQWLNKSIDRSDMSDALKGSCGSALTVSNLTRHSMEIDKLMAGIITPEPGGEDSTVEDPSAFALEKHLEDFLVTNWSSTELSHEYDIFQDNGDIIGQQYPTDTGPIDILAVSKDGKRLLVIELKKGRASDRVVGQIARYMGYVKEELAENGQTVEGVIIALEDDKRVRWALSVVPNVKFYRYQVSFKLVGS</sequence>
<evidence type="ECO:0000256" key="1">
    <source>
        <dbReference type="ARBA" id="ARBA00023125"/>
    </source>
</evidence>
<dbReference type="InterPro" id="IPR002793">
    <property type="entry name" value="Endonuclease_NucS"/>
</dbReference>
<feature type="domain" description="Endonuclease NucS C-terminal" evidence="2">
    <location>
        <begin position="210"/>
        <end position="277"/>
    </location>
</feature>
<evidence type="ECO:0000313" key="3">
    <source>
        <dbReference type="EMBL" id="NDV63137.1"/>
    </source>
</evidence>
<dbReference type="Proteomes" id="UP000478417">
    <property type="component" value="Unassembled WGS sequence"/>
</dbReference>
<evidence type="ECO:0000259" key="2">
    <source>
        <dbReference type="Pfam" id="PF01939"/>
    </source>
</evidence>
<dbReference type="InterPro" id="IPR011856">
    <property type="entry name" value="tRNA_endonuc-like_dom_sf"/>
</dbReference>
<organism evidence="3 4">
    <name type="scientific">Oceanipulchritudo coccoides</name>
    <dbReference type="NCBI Taxonomy" id="2706888"/>
    <lineage>
        <taxon>Bacteria</taxon>
        <taxon>Pseudomonadati</taxon>
        <taxon>Verrucomicrobiota</taxon>
        <taxon>Opitutia</taxon>
        <taxon>Puniceicoccales</taxon>
        <taxon>Oceanipulchritudinaceae</taxon>
        <taxon>Oceanipulchritudo</taxon>
    </lineage>
</organism>
<dbReference type="Gene3D" id="3.40.1350.10">
    <property type="match status" value="1"/>
</dbReference>
<dbReference type="InterPro" id="IPR048301">
    <property type="entry name" value="NucS_C"/>
</dbReference>